<keyword evidence="2" id="KW-0732">Signal</keyword>
<feature type="compositionally biased region" description="Low complexity" evidence="1">
    <location>
        <begin position="63"/>
        <end position="81"/>
    </location>
</feature>
<protein>
    <recommendedName>
        <fullName evidence="5">Porin</fullName>
    </recommendedName>
</protein>
<dbReference type="EMBL" id="LLXU01000079">
    <property type="protein sequence ID" value="KRG42861.1"/>
    <property type="molecule type" value="Genomic_DNA"/>
</dbReference>
<feature type="region of interest" description="Disordered" evidence="1">
    <location>
        <begin position="53"/>
        <end position="90"/>
    </location>
</feature>
<dbReference type="SUPFAM" id="SSF56935">
    <property type="entry name" value="Porins"/>
    <property type="match status" value="1"/>
</dbReference>
<comment type="caution">
    <text evidence="3">The sequence shown here is derived from an EMBL/GenBank/DDBJ whole genome shotgun (WGS) entry which is preliminary data.</text>
</comment>
<reference evidence="3 4" key="1">
    <citation type="submission" date="2015-10" db="EMBL/GenBank/DDBJ databases">
        <title>Genome sequencing and analysis of members of genus Stenotrophomonas.</title>
        <authorList>
            <person name="Patil P.P."/>
            <person name="Midha S."/>
            <person name="Patil P.B."/>
        </authorList>
    </citation>
    <scope>NUCLEOTIDE SEQUENCE [LARGE SCALE GENOMIC DNA]</scope>
    <source>
        <strain evidence="3 4">JCM 16536</strain>
    </source>
</reference>
<gene>
    <name evidence="3" type="ORF">ARC20_10630</name>
</gene>
<keyword evidence="4" id="KW-1185">Reference proteome</keyword>
<feature type="region of interest" description="Disordered" evidence="1">
    <location>
        <begin position="107"/>
        <end position="135"/>
    </location>
</feature>
<sequence>MPMSLPIRTLSVAIALALPAMAHAQATDAQRDAEIARLRQTVDNLMQRIEVLESERGTPAPAPVATGAGSTPPATPPATTAAPPPAPTAPVASAPIASLATLGVEASPLPAHTPFDEDDQAGGRVDNEAPPGDNLEGFFAIPGTTTWLRLSGYAKLDAMMDDDDAGDSDQFITSDIPVGDQRGDARFNMHARQTRFTMEARRETSAGQLRFLLQNDFFGSGGSYGYRLRHAWGQLGNTYAGFGWSAFMDLDSGPDTLDFAGPGASPSARLASIRQYFPLRGGNQIILAAEHRSGEIRFDDPDGRERTAAPNLVLAARHEADWGNVQLAGLLRYLSYDAPGGSDSAVAGGAALTGSWGAESGDYFVYGVIGGQGIAAYVGDLGGLDLDAVVDARGQLDTLQEWGGWVGYTHLWNSRWRSTLTYSRLYLERDALLAASAFRRSDYAAANLVWEPAPSWSWGVELLYGKLQQQDGESGDAMRLQTSLKYDFIK</sequence>
<evidence type="ECO:0000313" key="4">
    <source>
        <dbReference type="Proteomes" id="UP000051802"/>
    </source>
</evidence>
<name>A0A0R0ADN3_9GAMM</name>
<dbReference type="Proteomes" id="UP000051802">
    <property type="component" value="Unassembled WGS sequence"/>
</dbReference>
<feature type="signal peptide" evidence="2">
    <location>
        <begin position="1"/>
        <end position="24"/>
    </location>
</feature>
<evidence type="ECO:0008006" key="5">
    <source>
        <dbReference type="Google" id="ProtNLM"/>
    </source>
</evidence>
<dbReference type="InterPro" id="IPR045748">
    <property type="entry name" value="DcaP"/>
</dbReference>
<dbReference type="RefSeq" id="WP_057646705.1">
    <property type="nucleotide sequence ID" value="NZ_LLXU01000079.1"/>
</dbReference>
<evidence type="ECO:0000256" key="1">
    <source>
        <dbReference type="SAM" id="MobiDB-lite"/>
    </source>
</evidence>
<proteinExistence type="predicted"/>
<evidence type="ECO:0000256" key="2">
    <source>
        <dbReference type="SAM" id="SignalP"/>
    </source>
</evidence>
<dbReference type="AlphaFoldDB" id="A0A0R0ADN3"/>
<evidence type="ECO:0000313" key="3">
    <source>
        <dbReference type="EMBL" id="KRG42861.1"/>
    </source>
</evidence>
<feature type="chain" id="PRO_5006390628" description="Porin" evidence="2">
    <location>
        <begin position="25"/>
        <end position="490"/>
    </location>
</feature>
<dbReference type="STRING" id="676599.ARC20_10630"/>
<dbReference type="Pfam" id="PF19577">
    <property type="entry name" value="DcaP"/>
    <property type="match status" value="1"/>
</dbReference>
<organism evidence="3 4">
    <name type="scientific">Stenotrophomonas panacihumi</name>
    <dbReference type="NCBI Taxonomy" id="676599"/>
    <lineage>
        <taxon>Bacteria</taxon>
        <taxon>Pseudomonadati</taxon>
        <taxon>Pseudomonadota</taxon>
        <taxon>Gammaproteobacteria</taxon>
        <taxon>Lysobacterales</taxon>
        <taxon>Lysobacteraceae</taxon>
        <taxon>Stenotrophomonas</taxon>
    </lineage>
</organism>
<dbReference type="OrthoDB" id="190887at2"/>
<accession>A0A0R0ADN3</accession>